<protein>
    <submittedName>
        <fullName evidence="2">Uncharacterized protein</fullName>
    </submittedName>
</protein>
<dbReference type="Proteomes" id="UP000663882">
    <property type="component" value="Unassembled WGS sequence"/>
</dbReference>
<evidence type="ECO:0000313" key="3">
    <source>
        <dbReference type="Proteomes" id="UP000663882"/>
    </source>
</evidence>
<proteinExistence type="predicted"/>
<dbReference type="EMBL" id="CAJNOO010000332">
    <property type="protein sequence ID" value="CAF0908931.1"/>
    <property type="molecule type" value="Genomic_DNA"/>
</dbReference>
<accession>A0A814A5T6</accession>
<reference evidence="2" key="1">
    <citation type="submission" date="2021-02" db="EMBL/GenBank/DDBJ databases">
        <authorList>
            <person name="Nowell W R."/>
        </authorList>
    </citation>
    <scope>NUCLEOTIDE SEQUENCE</scope>
</reference>
<gene>
    <name evidence="2" type="ORF">RFH988_LOCUS9380</name>
</gene>
<dbReference type="OrthoDB" id="10019680at2759"/>
<name>A0A814A5T6_9BILA</name>
<feature type="region of interest" description="Disordered" evidence="1">
    <location>
        <begin position="171"/>
        <end position="199"/>
    </location>
</feature>
<evidence type="ECO:0000313" key="2">
    <source>
        <dbReference type="EMBL" id="CAF0908931.1"/>
    </source>
</evidence>
<comment type="caution">
    <text evidence="2">The sequence shown here is derived from an EMBL/GenBank/DDBJ whole genome shotgun (WGS) entry which is preliminary data.</text>
</comment>
<sequence>MSQEALDTPSNHDDEKPNHMIIWLDSSIGNPNEYLHLKKAFASNTDPRHENWTMLTDKDYDNLLIATEAQEGHANWAVDYIGYIQMFDFDADLLERMTLDISKYFIERSKRLRQDNELKGALQRLHWAKKLCHQHDKMAQKISTDNPRPVQESQTMKDINALINEIEQILPEESSLRNRSSSDNDDNEENYVRSSEPSS</sequence>
<dbReference type="AlphaFoldDB" id="A0A814A5T6"/>
<evidence type="ECO:0000256" key="1">
    <source>
        <dbReference type="SAM" id="MobiDB-lite"/>
    </source>
</evidence>
<organism evidence="2 3">
    <name type="scientific">Rotaria sordida</name>
    <dbReference type="NCBI Taxonomy" id="392033"/>
    <lineage>
        <taxon>Eukaryota</taxon>
        <taxon>Metazoa</taxon>
        <taxon>Spiralia</taxon>
        <taxon>Gnathifera</taxon>
        <taxon>Rotifera</taxon>
        <taxon>Eurotatoria</taxon>
        <taxon>Bdelloidea</taxon>
        <taxon>Philodinida</taxon>
        <taxon>Philodinidae</taxon>
        <taxon>Rotaria</taxon>
    </lineage>
</organism>